<keyword evidence="8" id="KW-1185">Reference proteome</keyword>
<keyword evidence="4" id="KW-0808">Transferase</keyword>
<evidence type="ECO:0000313" key="7">
    <source>
        <dbReference type="EMBL" id="RWA21970.1"/>
    </source>
</evidence>
<dbReference type="EC" id="2.1.1.-" evidence="6"/>
<protein>
    <recommendedName>
        <fullName evidence="6">S-adenosyl-L-methionine-dependent methyltransferase</fullName>
        <ecNumber evidence="6">2.1.1.-</ecNumber>
    </recommendedName>
</protein>
<dbReference type="Pfam" id="PF04072">
    <property type="entry name" value="LCM"/>
    <property type="match status" value="1"/>
</dbReference>
<dbReference type="InterPro" id="IPR029063">
    <property type="entry name" value="SAM-dependent_MTases_sf"/>
</dbReference>
<evidence type="ECO:0000256" key="6">
    <source>
        <dbReference type="RuleBase" id="RU362030"/>
    </source>
</evidence>
<comment type="caution">
    <text evidence="7">The sequence shown here is derived from an EMBL/GenBank/DDBJ whole genome shotgun (WGS) entry which is preliminary data.</text>
</comment>
<accession>A0A439DXB0</accession>
<dbReference type="Gene3D" id="3.40.50.150">
    <property type="entry name" value="Vaccinia Virus protein VP39"/>
    <property type="match status" value="1"/>
</dbReference>
<sequence>MTRTDNDTWDLASSVGATATMVAAARALATSAEQPLIDDPYADPLVRAVGVDFFTRLVSGELRPQDLDDSETAGMQRMADNMAVRTKFFDDFFLTATGGGNPADAVRAGVRQAVILASGLDARAYRLDWPAGVVVYEIDQPAVIDFKSTTLADLGAAPTAERRTVAVDLRHDWTSALIDAGFDPARPSAWSAEGLLGYLPPDAQDRLLDTITELSAPGSWIAVESVPRVDPDLHEKTVERMRTTSQRWQKHGFDLDFAGLVYLGDRNEAAAYLEQRGWQTTRRSVRDLLVANGLPPLDDEDGADFGELQYVSGRLSA</sequence>
<dbReference type="Proteomes" id="UP000287177">
    <property type="component" value="Unassembled WGS sequence"/>
</dbReference>
<dbReference type="EMBL" id="ATDN01000007">
    <property type="protein sequence ID" value="RWA21970.1"/>
    <property type="molecule type" value="Genomic_DNA"/>
</dbReference>
<reference evidence="7 8" key="1">
    <citation type="submission" date="2013-06" db="EMBL/GenBank/DDBJ databases">
        <title>The draft sequence of the Mycobacterium elephantis genome.</title>
        <authorList>
            <person name="Pettersson F.B."/>
            <person name="Das S."/>
            <person name="Dasgupta S."/>
            <person name="Bhattacharya A."/>
            <person name="Kirsebom L.A."/>
        </authorList>
    </citation>
    <scope>NUCLEOTIDE SEQUENCE [LARGE SCALE GENOMIC DNA]</scope>
    <source>
        <strain evidence="7 8">DSM 44368</strain>
    </source>
</reference>
<organism evidence="7 8">
    <name type="scientific">Mycolicibacterium elephantis DSM 44368</name>
    <dbReference type="NCBI Taxonomy" id="1335622"/>
    <lineage>
        <taxon>Bacteria</taxon>
        <taxon>Bacillati</taxon>
        <taxon>Actinomycetota</taxon>
        <taxon>Actinomycetes</taxon>
        <taxon>Mycobacteriales</taxon>
        <taxon>Mycobacteriaceae</taxon>
        <taxon>Mycolicibacterium</taxon>
    </lineage>
</organism>
<keyword evidence="3 6" id="KW-0489">Methyltransferase</keyword>
<name>A0A439DXB0_9MYCO</name>
<dbReference type="NCBIfam" id="TIGR00027">
    <property type="entry name" value="mthyl_TIGR00027"/>
    <property type="match status" value="1"/>
</dbReference>
<dbReference type="AlphaFoldDB" id="A0A439DXB0"/>
<evidence type="ECO:0000256" key="1">
    <source>
        <dbReference type="ARBA" id="ARBA00003907"/>
    </source>
</evidence>
<dbReference type="RefSeq" id="WP_128107835.1">
    <property type="nucleotide sequence ID" value="NZ_ATDN01000007.1"/>
</dbReference>
<dbReference type="SUPFAM" id="SSF53335">
    <property type="entry name" value="S-adenosyl-L-methionine-dependent methyltransferases"/>
    <property type="match status" value="1"/>
</dbReference>
<dbReference type="InterPro" id="IPR007213">
    <property type="entry name" value="Ppm1/Ppm2/Tcmp"/>
</dbReference>
<dbReference type="InterPro" id="IPR011610">
    <property type="entry name" value="SAM_mthyl_Trfase_ML2640-like"/>
</dbReference>
<keyword evidence="5 6" id="KW-0949">S-adenosyl-L-methionine</keyword>
<dbReference type="GO" id="GO:0032259">
    <property type="term" value="P:methylation"/>
    <property type="evidence" value="ECO:0007669"/>
    <property type="project" value="UniProtKB-KW"/>
</dbReference>
<dbReference type="PANTHER" id="PTHR43619">
    <property type="entry name" value="S-ADENOSYL-L-METHIONINE-DEPENDENT METHYLTRANSFERASE YKTD-RELATED"/>
    <property type="match status" value="1"/>
</dbReference>
<comment type="similarity">
    <text evidence="2 6">Belongs to the UPF0677 family.</text>
</comment>
<evidence type="ECO:0000256" key="2">
    <source>
        <dbReference type="ARBA" id="ARBA00008138"/>
    </source>
</evidence>
<comment type="function">
    <text evidence="1 6">Exhibits S-adenosyl-L-methionine-dependent methyltransferase activity.</text>
</comment>
<dbReference type="FunFam" id="3.40.50.150:FF:000152">
    <property type="entry name" value="S-adenosyl-L-methionine-dependent methyltransferase"/>
    <property type="match status" value="1"/>
</dbReference>
<proteinExistence type="inferred from homology"/>
<dbReference type="PANTHER" id="PTHR43619:SF2">
    <property type="entry name" value="S-ADENOSYL-L-METHIONINE-DEPENDENT METHYLTRANSFERASES SUPERFAMILY PROTEIN"/>
    <property type="match status" value="1"/>
</dbReference>
<evidence type="ECO:0000256" key="5">
    <source>
        <dbReference type="ARBA" id="ARBA00022691"/>
    </source>
</evidence>
<evidence type="ECO:0000256" key="4">
    <source>
        <dbReference type="ARBA" id="ARBA00022679"/>
    </source>
</evidence>
<dbReference type="GO" id="GO:0008168">
    <property type="term" value="F:methyltransferase activity"/>
    <property type="evidence" value="ECO:0007669"/>
    <property type="project" value="UniProtKB-UniRule"/>
</dbReference>
<gene>
    <name evidence="7" type="ORF">MELE44368_14865</name>
</gene>
<evidence type="ECO:0000256" key="3">
    <source>
        <dbReference type="ARBA" id="ARBA00022603"/>
    </source>
</evidence>
<evidence type="ECO:0000313" key="8">
    <source>
        <dbReference type="Proteomes" id="UP000287177"/>
    </source>
</evidence>